<gene>
    <name evidence="1" type="ORF">H8R25_03340</name>
</gene>
<comment type="caution">
    <text evidence="1">The sequence shown here is derived from an EMBL/GenBank/DDBJ whole genome shotgun (WGS) entry which is preliminary data.</text>
</comment>
<organism evidence="1 2">
    <name type="scientific">Flavobacterium muglaense</name>
    <dbReference type="NCBI Taxonomy" id="2764716"/>
    <lineage>
        <taxon>Bacteria</taxon>
        <taxon>Pseudomonadati</taxon>
        <taxon>Bacteroidota</taxon>
        <taxon>Flavobacteriia</taxon>
        <taxon>Flavobacteriales</taxon>
        <taxon>Flavobacteriaceae</taxon>
        <taxon>Flavobacterium</taxon>
    </lineage>
</organism>
<keyword evidence="2" id="KW-1185">Reference proteome</keyword>
<evidence type="ECO:0000313" key="2">
    <source>
        <dbReference type="Proteomes" id="UP000641454"/>
    </source>
</evidence>
<dbReference type="AlphaFoldDB" id="A0A923MXB0"/>
<accession>A0A923MXB0</accession>
<name>A0A923MXB0_9FLAO</name>
<protein>
    <submittedName>
        <fullName evidence="1">Uncharacterized protein</fullName>
    </submittedName>
</protein>
<dbReference type="Proteomes" id="UP000641454">
    <property type="component" value="Unassembled WGS sequence"/>
</dbReference>
<dbReference type="RefSeq" id="WP_187017161.1">
    <property type="nucleotide sequence ID" value="NZ_JACRUK010000004.1"/>
</dbReference>
<reference evidence="1 2" key="1">
    <citation type="submission" date="2020-08" db="EMBL/GenBank/DDBJ databases">
        <title>Description of novel Flavobacterium F-392 isolate.</title>
        <authorList>
            <person name="Saticioglu I.B."/>
            <person name="Duman M."/>
            <person name="Altun S."/>
        </authorList>
    </citation>
    <scope>NUCLEOTIDE SEQUENCE [LARGE SCALE GENOMIC DNA]</scope>
    <source>
        <strain evidence="1 2">F-392</strain>
    </source>
</reference>
<dbReference type="EMBL" id="JACRUL010000004">
    <property type="protein sequence ID" value="MBC5843471.1"/>
    <property type="molecule type" value="Genomic_DNA"/>
</dbReference>
<evidence type="ECO:0000313" key="1">
    <source>
        <dbReference type="EMBL" id="MBC5843471.1"/>
    </source>
</evidence>
<proteinExistence type="predicted"/>
<sequence>MEVKLHNTIVFEDVQSLNDTEKYFLVSMRWSLISEEHITFVRQGAMAYCYNLKWAGPLTEVEAAERCIKGKMLMVPLSLIKSYLVQTKIDEVDCLTLPNTAEVRRMIGFNDVVFQLVI</sequence>